<organism evidence="3 4">
    <name type="scientific">Oikopleura dioica</name>
    <name type="common">Tunicate</name>
    <dbReference type="NCBI Taxonomy" id="34765"/>
    <lineage>
        <taxon>Eukaryota</taxon>
        <taxon>Metazoa</taxon>
        <taxon>Chordata</taxon>
        <taxon>Tunicata</taxon>
        <taxon>Appendicularia</taxon>
        <taxon>Copelata</taxon>
        <taxon>Oikopleuridae</taxon>
        <taxon>Oikopleura</taxon>
    </lineage>
</organism>
<proteinExistence type="predicted"/>
<feature type="transmembrane region" description="Helical" evidence="2">
    <location>
        <begin position="328"/>
        <end position="346"/>
    </location>
</feature>
<sequence>MFRAGRHVVRIRQSHSQRNYSWNPLSWFKSGQSGSAVSGADVVSPSPVAPPQAPPSVVPSPTIEVTTQTPETIVHGLAPETLAPGEPAATNIFEVVNPEPEMLATMIDGWDYFSTLGCINPITYMTLGLDYILPFGEASPLVAIFAVCVPIRMAASFVNLKSTAEIVQAMTMSRLREAIFKSTQGMAENSASNINVLHQGDRGSTSRMNVLPLQRVVEFNKYMKGFGVDLLEEGMERNYYKKMILSKAPTMASFFLISLFLREARILPLECFQTPFLYWDNLSSFTASSVPISAACFGSAFLMANIYQSAAMSRYQTIKIPLNKQLTNYAKSFILPAGVMYGLMWAIDMPNILQAIFIATTFGNQALNAMVKTNLSMKQFFNYKTQEELIMDIQDYVRQNDKYRELLDQRRANQNLLQAHYGWTTTKVSEDDNLSLVEKLQAKKQKFQENSLEMGKVKAAYEALSGKDFESAGREYLQNIYPYYIHEEKEDAASDGIYDKMIENERNIWMEEINRNKSTFQEMDFELFDDGINDSKKSELPVDQIEDDFKSFYRPRKEESDLRPWWERQTA</sequence>
<dbReference type="EMBL" id="OU015569">
    <property type="protein sequence ID" value="CAG5099255.1"/>
    <property type="molecule type" value="Genomic_DNA"/>
</dbReference>
<feature type="region of interest" description="Disordered" evidence="1">
    <location>
        <begin position="38"/>
        <end position="60"/>
    </location>
</feature>
<accession>A0ABN7SFX4</accession>
<evidence type="ECO:0000256" key="2">
    <source>
        <dbReference type="SAM" id="Phobius"/>
    </source>
</evidence>
<keyword evidence="4" id="KW-1185">Reference proteome</keyword>
<protein>
    <submittedName>
        <fullName evidence="3">Oidioi.mRNA.OKI2018_I69.XSR.g16384.t1.cds</fullName>
    </submittedName>
</protein>
<evidence type="ECO:0000313" key="3">
    <source>
        <dbReference type="EMBL" id="CAG5099255.1"/>
    </source>
</evidence>
<reference evidence="3 4" key="1">
    <citation type="submission" date="2021-04" db="EMBL/GenBank/DDBJ databases">
        <authorList>
            <person name="Bliznina A."/>
        </authorList>
    </citation>
    <scope>NUCLEOTIDE SEQUENCE [LARGE SCALE GENOMIC DNA]</scope>
</reference>
<keyword evidence="2" id="KW-0472">Membrane</keyword>
<feature type="compositionally biased region" description="Pro residues" evidence="1">
    <location>
        <begin position="47"/>
        <end position="58"/>
    </location>
</feature>
<evidence type="ECO:0000313" key="4">
    <source>
        <dbReference type="Proteomes" id="UP001158576"/>
    </source>
</evidence>
<dbReference type="Proteomes" id="UP001158576">
    <property type="component" value="Chromosome XSR"/>
</dbReference>
<feature type="transmembrane region" description="Helical" evidence="2">
    <location>
        <begin position="244"/>
        <end position="262"/>
    </location>
</feature>
<name>A0ABN7SFX4_OIKDI</name>
<feature type="transmembrane region" description="Helical" evidence="2">
    <location>
        <begin position="282"/>
        <end position="307"/>
    </location>
</feature>
<gene>
    <name evidence="3" type="ORF">OKIOD_LOCUS7942</name>
</gene>
<keyword evidence="2" id="KW-1133">Transmembrane helix</keyword>
<evidence type="ECO:0000256" key="1">
    <source>
        <dbReference type="SAM" id="MobiDB-lite"/>
    </source>
</evidence>
<keyword evidence="2" id="KW-0812">Transmembrane</keyword>